<proteinExistence type="predicted"/>
<evidence type="ECO:0000313" key="2">
    <source>
        <dbReference type="EMBL" id="CRK46017.1"/>
    </source>
</evidence>
<organism evidence="2 3">
    <name type="scientific">Verticillium longisporum</name>
    <name type="common">Verticillium dahliae var. longisporum</name>
    <dbReference type="NCBI Taxonomy" id="100787"/>
    <lineage>
        <taxon>Eukaryota</taxon>
        <taxon>Fungi</taxon>
        <taxon>Dikarya</taxon>
        <taxon>Ascomycota</taxon>
        <taxon>Pezizomycotina</taxon>
        <taxon>Sordariomycetes</taxon>
        <taxon>Hypocreomycetidae</taxon>
        <taxon>Glomerellales</taxon>
        <taxon>Plectosphaerellaceae</taxon>
        <taxon>Verticillium</taxon>
    </lineage>
</organism>
<reference evidence="3" key="1">
    <citation type="submission" date="2015-05" db="EMBL/GenBank/DDBJ databases">
        <authorList>
            <person name="Fogelqvist Johan"/>
        </authorList>
    </citation>
    <scope>NUCLEOTIDE SEQUENCE [LARGE SCALE GENOMIC DNA]</scope>
</reference>
<dbReference type="Proteomes" id="UP000045706">
    <property type="component" value="Unassembled WGS sequence"/>
</dbReference>
<feature type="compositionally biased region" description="Basic and acidic residues" evidence="1">
    <location>
        <begin position="76"/>
        <end position="103"/>
    </location>
</feature>
<protein>
    <submittedName>
        <fullName evidence="2">Uncharacterized protein</fullName>
    </submittedName>
</protein>
<feature type="non-terminal residue" evidence="2">
    <location>
        <position position="1"/>
    </location>
</feature>
<evidence type="ECO:0000256" key="1">
    <source>
        <dbReference type="SAM" id="MobiDB-lite"/>
    </source>
</evidence>
<dbReference type="EMBL" id="CVQI01035197">
    <property type="protein sequence ID" value="CRK46017.1"/>
    <property type="molecule type" value="Genomic_DNA"/>
</dbReference>
<sequence>RCDRWPRPQRRPRDHQLVPLPHRRRLQLRLSPEQRRLRPGVSCAEAKVQHCLPERHDQAPEGGQRRCQQRRLVHERHHEQLCQPQLHREPVPLPEGQREDGRPRARRQPQLPGLPEPARLQAFCQLHGGVQGGQVHDGEV</sequence>
<evidence type="ECO:0000313" key="3">
    <source>
        <dbReference type="Proteomes" id="UP000045706"/>
    </source>
</evidence>
<dbReference type="AlphaFoldDB" id="A0A0G4NHQ1"/>
<accession>A0A0G4NHQ1</accession>
<feature type="non-terminal residue" evidence="2">
    <location>
        <position position="140"/>
    </location>
</feature>
<name>A0A0G4NHQ1_VERLO</name>
<gene>
    <name evidence="2" type="ORF">BN1723_019861</name>
</gene>
<feature type="region of interest" description="Disordered" evidence="1">
    <location>
        <begin position="75"/>
        <end position="119"/>
    </location>
</feature>